<dbReference type="GO" id="GO:0004386">
    <property type="term" value="F:helicase activity"/>
    <property type="evidence" value="ECO:0007669"/>
    <property type="project" value="UniProtKB-KW"/>
</dbReference>
<evidence type="ECO:0000313" key="1">
    <source>
        <dbReference type="EMBL" id="MBX25773.1"/>
    </source>
</evidence>
<keyword evidence="1" id="KW-0547">Nucleotide-binding</keyword>
<keyword evidence="1" id="KW-0067">ATP-binding</keyword>
<proteinExistence type="predicted"/>
<protein>
    <submittedName>
        <fullName evidence="1">Putative ATP-dependent RNA helicase DHX35 isoform X3</fullName>
    </submittedName>
</protein>
<dbReference type="AlphaFoldDB" id="A0A2P2M6C9"/>
<keyword evidence="1" id="KW-0347">Helicase</keyword>
<keyword evidence="1" id="KW-0378">Hydrolase</keyword>
<name>A0A2P2M6C9_RHIMU</name>
<reference evidence="1" key="1">
    <citation type="submission" date="2018-02" db="EMBL/GenBank/DDBJ databases">
        <title>Rhizophora mucronata_Transcriptome.</title>
        <authorList>
            <person name="Meera S.P."/>
            <person name="Sreeshan A."/>
            <person name="Augustine A."/>
        </authorList>
    </citation>
    <scope>NUCLEOTIDE SEQUENCE</scope>
    <source>
        <tissue evidence="1">Leaf</tissue>
    </source>
</reference>
<dbReference type="EMBL" id="GGEC01045289">
    <property type="protein sequence ID" value="MBX25773.1"/>
    <property type="molecule type" value="Transcribed_RNA"/>
</dbReference>
<sequence>MVVLVPHILHRVCARINCQKSYYTHWNSTQQFLLGIQEIDRKCGRRAYFMLTYKDGTLV</sequence>
<accession>A0A2P2M6C9</accession>
<organism evidence="1">
    <name type="scientific">Rhizophora mucronata</name>
    <name type="common">Asiatic mangrove</name>
    <dbReference type="NCBI Taxonomy" id="61149"/>
    <lineage>
        <taxon>Eukaryota</taxon>
        <taxon>Viridiplantae</taxon>
        <taxon>Streptophyta</taxon>
        <taxon>Embryophyta</taxon>
        <taxon>Tracheophyta</taxon>
        <taxon>Spermatophyta</taxon>
        <taxon>Magnoliopsida</taxon>
        <taxon>eudicotyledons</taxon>
        <taxon>Gunneridae</taxon>
        <taxon>Pentapetalae</taxon>
        <taxon>rosids</taxon>
        <taxon>fabids</taxon>
        <taxon>Malpighiales</taxon>
        <taxon>Rhizophoraceae</taxon>
        <taxon>Rhizophora</taxon>
    </lineage>
</organism>